<accession>A0A3G8F3D8</accession>
<keyword evidence="2" id="KW-1185">Reference proteome</keyword>
<organism evidence="1 2">
    <name type="scientific">Pseudomonas phage Spike</name>
    <dbReference type="NCBI Taxonomy" id="2486665"/>
    <lineage>
        <taxon>Viruses</taxon>
        <taxon>Duplodnaviria</taxon>
        <taxon>Heunggongvirae</taxon>
        <taxon>Uroviricota</taxon>
        <taxon>Caudoviricetes</taxon>
        <taxon>Casadabanvirus</taxon>
        <taxon>Casadabanvirus spike</taxon>
    </lineage>
</organism>
<dbReference type="GeneID" id="71068211"/>
<sequence length="83" mass="8954">MSMSPENLAVLADMTVRLLELRQNECKHLVVEDSAPILFGKLVGSYLDALAKEVPTTAKVVSVTNRVDLKSLLGRAVFPEAGS</sequence>
<dbReference type="Proteomes" id="UP000269811">
    <property type="component" value="Segment"/>
</dbReference>
<name>A0A3G8F3D8_9CAUD</name>
<protein>
    <submittedName>
        <fullName evidence="1">Uncharacterized protein</fullName>
    </submittedName>
</protein>
<evidence type="ECO:0000313" key="2">
    <source>
        <dbReference type="Proteomes" id="UP000269811"/>
    </source>
</evidence>
<evidence type="ECO:0000313" key="1">
    <source>
        <dbReference type="EMBL" id="AZF88878.1"/>
    </source>
</evidence>
<dbReference type="RefSeq" id="YP_010299108.1">
    <property type="nucleotide sequence ID" value="NC_061433.1"/>
</dbReference>
<dbReference type="KEGG" id="vg:71068211"/>
<proteinExistence type="predicted"/>
<reference evidence="1 2" key="1">
    <citation type="submission" date="2018-11" db="EMBL/GenBank/DDBJ databases">
        <title>Characterization of a Pseudomonas aeruginosa phage Spike!</title>
        <authorList>
            <person name="Johnson G."/>
            <person name="Putonti C."/>
        </authorList>
    </citation>
    <scope>NUCLEOTIDE SEQUENCE [LARGE SCALE GENOMIC DNA]</scope>
</reference>
<dbReference type="EMBL" id="MK144667">
    <property type="protein sequence ID" value="AZF88878.1"/>
    <property type="molecule type" value="Genomic_DNA"/>
</dbReference>